<keyword evidence="3 4" id="KW-0862">Zinc</keyword>
<feature type="compositionally biased region" description="Low complexity" evidence="5">
    <location>
        <begin position="320"/>
        <end position="332"/>
    </location>
</feature>
<dbReference type="Proteomes" id="UP000224006">
    <property type="component" value="Unassembled WGS sequence"/>
</dbReference>
<feature type="region of interest" description="Disordered" evidence="5">
    <location>
        <begin position="150"/>
        <end position="176"/>
    </location>
</feature>
<feature type="zinc finger region" description="C3H1-type" evidence="4">
    <location>
        <begin position="116"/>
        <end position="145"/>
    </location>
</feature>
<dbReference type="STRING" id="94643.A0A2A9M6S5"/>
<name>A0A2A9M6S5_BESBE</name>
<feature type="region of interest" description="Disordered" evidence="5">
    <location>
        <begin position="192"/>
        <end position="234"/>
    </location>
</feature>
<feature type="region of interest" description="Disordered" evidence="5">
    <location>
        <begin position="563"/>
        <end position="613"/>
    </location>
</feature>
<dbReference type="VEuPathDB" id="ToxoDB:BESB_027680"/>
<protein>
    <recommendedName>
        <fullName evidence="6">C3H1-type domain-containing protein</fullName>
    </recommendedName>
</protein>
<gene>
    <name evidence="7" type="ORF">BESB_027680</name>
</gene>
<dbReference type="InterPro" id="IPR036855">
    <property type="entry name" value="Znf_CCCH_sf"/>
</dbReference>
<keyword evidence="2 4" id="KW-0863">Zinc-finger</keyword>
<feature type="region of interest" description="Disordered" evidence="5">
    <location>
        <begin position="423"/>
        <end position="471"/>
    </location>
</feature>
<organism evidence="7 8">
    <name type="scientific">Besnoitia besnoiti</name>
    <name type="common">Apicomplexan protozoan</name>
    <dbReference type="NCBI Taxonomy" id="94643"/>
    <lineage>
        <taxon>Eukaryota</taxon>
        <taxon>Sar</taxon>
        <taxon>Alveolata</taxon>
        <taxon>Apicomplexa</taxon>
        <taxon>Conoidasida</taxon>
        <taxon>Coccidia</taxon>
        <taxon>Eucoccidiorida</taxon>
        <taxon>Eimeriorina</taxon>
        <taxon>Sarcocystidae</taxon>
        <taxon>Besnoitia</taxon>
    </lineage>
</organism>
<reference evidence="7 8" key="1">
    <citation type="submission" date="2017-09" db="EMBL/GenBank/DDBJ databases">
        <title>Genome sequencing of Besnoitia besnoiti strain Bb-Ger1.</title>
        <authorList>
            <person name="Schares G."/>
            <person name="Venepally P."/>
            <person name="Lorenzi H.A."/>
        </authorList>
    </citation>
    <scope>NUCLEOTIDE SEQUENCE [LARGE SCALE GENOMIC DNA]</scope>
    <source>
        <strain evidence="7 8">Bb-Ger1</strain>
    </source>
</reference>
<evidence type="ECO:0000256" key="3">
    <source>
        <dbReference type="ARBA" id="ARBA00022833"/>
    </source>
</evidence>
<evidence type="ECO:0000256" key="5">
    <source>
        <dbReference type="SAM" id="MobiDB-lite"/>
    </source>
</evidence>
<feature type="compositionally biased region" description="Polar residues" evidence="5">
    <location>
        <begin position="385"/>
        <end position="403"/>
    </location>
</feature>
<dbReference type="Gene3D" id="3.30.1370.210">
    <property type="match status" value="1"/>
</dbReference>
<feature type="domain" description="C3H1-type" evidence="6">
    <location>
        <begin position="40"/>
        <end position="71"/>
    </location>
</feature>
<dbReference type="InterPro" id="IPR000571">
    <property type="entry name" value="Znf_CCCH"/>
</dbReference>
<evidence type="ECO:0000256" key="4">
    <source>
        <dbReference type="PROSITE-ProRule" id="PRU00723"/>
    </source>
</evidence>
<feature type="region of interest" description="Disordered" evidence="5">
    <location>
        <begin position="487"/>
        <end position="531"/>
    </location>
</feature>
<keyword evidence="1 4" id="KW-0479">Metal-binding</keyword>
<feature type="compositionally biased region" description="Basic and acidic residues" evidence="5">
    <location>
        <begin position="292"/>
        <end position="310"/>
    </location>
</feature>
<evidence type="ECO:0000259" key="6">
    <source>
        <dbReference type="PROSITE" id="PS50103"/>
    </source>
</evidence>
<evidence type="ECO:0000313" key="8">
    <source>
        <dbReference type="Proteomes" id="UP000224006"/>
    </source>
</evidence>
<evidence type="ECO:0000256" key="1">
    <source>
        <dbReference type="ARBA" id="ARBA00022723"/>
    </source>
</evidence>
<dbReference type="AlphaFoldDB" id="A0A2A9M6S5"/>
<dbReference type="SUPFAM" id="SSF90229">
    <property type="entry name" value="CCCH zinc finger"/>
    <property type="match status" value="2"/>
</dbReference>
<evidence type="ECO:0000256" key="2">
    <source>
        <dbReference type="ARBA" id="ARBA00022771"/>
    </source>
</evidence>
<sequence length="861" mass="93032">MSITGDSANFLPPSRKLLQLAATRRAGRPIHATDLRTTKFYKTKLCPFMQNKRGGGRCSEGLDCGYAHALEELRMAPNLQRTKWCAKVVNGQVCTDPKCGYAHCAAELQSSTDKQTLKTSLCVFWSRNPKLCLNGSKCRFAHGEADLRKRPDLSPRKASPLIHSSPHHLRSWGADSSGRSMVPLPRVLKRHSPARRNPAPCRAVPGAEHGLHAELKSSRPTLVDRSSSDEWQHGTPQECFRAKETWQPPALCKRSSTASEASWSGGCEHHEEADTSEPRISSRRLATVSPKTGKELSSNREQNSRSRELENTTTDVAEATSGTSCGTSTWGASGEELGLPAFPLLPSGGIDGNDRTARIAACDTLRVTAPHDSCDESRETIPPSAISSTTLVQDPTRITNPGNTAKPEGGDCAIPLEALAGLSSRDEKMPVSAGLAESTTKPTGALGGGGNLEVTHENPAATTSEAGIRQERNSERQIALYDADKSIDASKAHDAPGAYEAVSSTEDGRRRTARQHASSLNARAPPFIPSSAAHHASWNTLRLEAMTTDVSEPSSMNYSARFRQGPVGCDGEKHPQRATGRGPRARNQNGPPCRGDVCIREKDNPPNTQWRWSRSDGAHRDLLLDSVDSERRENVDATSLLLASQVLLKIIASPTTVIGAGRAPEGSTLSGYHSAAFEKAASTNSGTNQDGETCYSASRVRHRYTPHPGEGIDLSKLDERFRIHWGTHSGAYRDSCVLSGIASDQHLENRGLIAKDGMLQALYSRELFGDCWSSSSCPSHSVRFNEEICEDSCFPSVDKMSRYSTGPGLCAASKETLTAASASNGGGARPLTADEATIRQFLETACSRRNHRFENIVHHLA</sequence>
<dbReference type="KEGG" id="bbes:BESB_027680"/>
<accession>A0A2A9M6S5</accession>
<feature type="region of interest" description="Disordered" evidence="5">
    <location>
        <begin position="373"/>
        <end position="411"/>
    </location>
</feature>
<feature type="compositionally biased region" description="Basic and acidic residues" evidence="5">
    <location>
        <begin position="267"/>
        <end position="277"/>
    </location>
</feature>
<feature type="zinc finger region" description="C3H1-type" evidence="4">
    <location>
        <begin position="40"/>
        <end position="71"/>
    </location>
</feature>
<feature type="domain" description="C3H1-type" evidence="6">
    <location>
        <begin position="116"/>
        <end position="145"/>
    </location>
</feature>
<dbReference type="EMBL" id="NWUJ01000015">
    <property type="protein sequence ID" value="PFH31333.1"/>
    <property type="molecule type" value="Genomic_DNA"/>
</dbReference>
<feature type="region of interest" description="Disordered" evidence="5">
    <location>
        <begin position="260"/>
        <end position="332"/>
    </location>
</feature>
<dbReference type="GO" id="GO:0008270">
    <property type="term" value="F:zinc ion binding"/>
    <property type="evidence" value="ECO:0007669"/>
    <property type="project" value="UniProtKB-KW"/>
</dbReference>
<comment type="caution">
    <text evidence="7">The sequence shown here is derived from an EMBL/GenBank/DDBJ whole genome shotgun (WGS) entry which is preliminary data.</text>
</comment>
<dbReference type="SMART" id="SM00356">
    <property type="entry name" value="ZnF_C3H1"/>
    <property type="match status" value="3"/>
</dbReference>
<dbReference type="GeneID" id="40307820"/>
<dbReference type="OrthoDB" id="410307at2759"/>
<keyword evidence="8" id="KW-1185">Reference proteome</keyword>
<dbReference type="Gene3D" id="4.10.1000.10">
    <property type="entry name" value="Zinc finger, CCCH-type"/>
    <property type="match status" value="1"/>
</dbReference>
<evidence type="ECO:0000313" key="7">
    <source>
        <dbReference type="EMBL" id="PFH31333.1"/>
    </source>
</evidence>
<dbReference type="RefSeq" id="XP_029215342.1">
    <property type="nucleotide sequence ID" value="XM_029361442.1"/>
</dbReference>
<dbReference type="PROSITE" id="PS50103">
    <property type="entry name" value="ZF_C3H1"/>
    <property type="match status" value="2"/>
</dbReference>
<proteinExistence type="predicted"/>